<evidence type="ECO:0000313" key="2">
    <source>
        <dbReference type="Proteomes" id="UP000630615"/>
    </source>
</evidence>
<keyword evidence="2" id="KW-1185">Reference proteome</keyword>
<sequence>MNLIEEYEAGLINFEDFEKYIWGCGQRLINEVGIDKFIFYLNAREGEFYEEK</sequence>
<organism evidence="1 2">
    <name type="scientific">Enterococcus wangshanyuanii</name>
    <dbReference type="NCBI Taxonomy" id="2005703"/>
    <lineage>
        <taxon>Bacteria</taxon>
        <taxon>Bacillati</taxon>
        <taxon>Bacillota</taxon>
        <taxon>Bacilli</taxon>
        <taxon>Lactobacillales</taxon>
        <taxon>Enterococcaceae</taxon>
        <taxon>Enterococcus</taxon>
    </lineage>
</organism>
<dbReference type="Proteomes" id="UP000630615">
    <property type="component" value="Unassembled WGS sequence"/>
</dbReference>
<proteinExistence type="predicted"/>
<evidence type="ECO:0000313" key="1">
    <source>
        <dbReference type="EMBL" id="GGC97670.1"/>
    </source>
</evidence>
<protein>
    <submittedName>
        <fullName evidence="1">Uncharacterized protein</fullName>
    </submittedName>
</protein>
<accession>A0ABQ1PIA9</accession>
<dbReference type="EMBL" id="BMKI01000007">
    <property type="protein sequence ID" value="GGC97670.1"/>
    <property type="molecule type" value="Genomic_DNA"/>
</dbReference>
<gene>
    <name evidence="1" type="ORF">GCM10011573_29000</name>
</gene>
<reference evidence="2" key="1">
    <citation type="journal article" date="2019" name="Int. J. Syst. Evol. Microbiol.">
        <title>The Global Catalogue of Microorganisms (GCM) 10K type strain sequencing project: providing services to taxonomists for standard genome sequencing and annotation.</title>
        <authorList>
            <consortium name="The Broad Institute Genomics Platform"/>
            <consortium name="The Broad Institute Genome Sequencing Center for Infectious Disease"/>
            <person name="Wu L."/>
            <person name="Ma J."/>
        </authorList>
    </citation>
    <scope>NUCLEOTIDE SEQUENCE [LARGE SCALE GENOMIC DNA]</scope>
    <source>
        <strain evidence="2">CGMCC 1.15942</strain>
    </source>
</reference>
<name>A0ABQ1PIA9_9ENTE</name>
<dbReference type="RefSeq" id="WP_188634512.1">
    <property type="nucleotide sequence ID" value="NZ_BMKI01000007.1"/>
</dbReference>
<comment type="caution">
    <text evidence="1">The sequence shown here is derived from an EMBL/GenBank/DDBJ whole genome shotgun (WGS) entry which is preliminary data.</text>
</comment>